<organism evidence="2 3">
    <name type="scientific">Hexamita inflata</name>
    <dbReference type="NCBI Taxonomy" id="28002"/>
    <lineage>
        <taxon>Eukaryota</taxon>
        <taxon>Metamonada</taxon>
        <taxon>Diplomonadida</taxon>
        <taxon>Hexamitidae</taxon>
        <taxon>Hexamitinae</taxon>
        <taxon>Hexamita</taxon>
    </lineage>
</organism>
<feature type="compositionally biased region" description="Basic and acidic residues" evidence="1">
    <location>
        <begin position="123"/>
        <end position="132"/>
    </location>
</feature>
<evidence type="ECO:0000313" key="3">
    <source>
        <dbReference type="Proteomes" id="UP001642409"/>
    </source>
</evidence>
<dbReference type="Proteomes" id="UP001642409">
    <property type="component" value="Unassembled WGS sequence"/>
</dbReference>
<dbReference type="EMBL" id="CAXDID020000092">
    <property type="protein sequence ID" value="CAL6022740.1"/>
    <property type="molecule type" value="Genomic_DNA"/>
</dbReference>
<evidence type="ECO:0000313" key="2">
    <source>
        <dbReference type="EMBL" id="CAL6022740.1"/>
    </source>
</evidence>
<comment type="caution">
    <text evidence="2">The sequence shown here is derived from an EMBL/GenBank/DDBJ whole genome shotgun (WGS) entry which is preliminary data.</text>
</comment>
<accession>A0ABP1ISP8</accession>
<evidence type="ECO:0000256" key="1">
    <source>
        <dbReference type="SAM" id="MobiDB-lite"/>
    </source>
</evidence>
<reference evidence="2 3" key="1">
    <citation type="submission" date="2024-07" db="EMBL/GenBank/DDBJ databases">
        <authorList>
            <person name="Akdeniz Z."/>
        </authorList>
    </citation>
    <scope>NUCLEOTIDE SEQUENCE [LARGE SCALE GENOMIC DNA]</scope>
</reference>
<dbReference type="InterPro" id="IPR009563">
    <property type="entry name" value="SSSCA1"/>
</dbReference>
<proteinExistence type="predicted"/>
<sequence length="318" mass="37298">MSDFEYRTNVSYYLKLGWKLVSPQRATCPVCGSALIQNVLYDFMFCVPCQKKVVFESNKLYILEQTQTQQPVQSDSQLALSQEAQQTNHIENSIDQPQSQQTQYDQQQQQIQEQNDQNTQKEQQNDQDHYYQEEEDETPRMLCSGWKMTARTCPTKNCYNPLMQKPNSNELVCGKCKFRGTTAQKMQEISLSVQPADLARQIVQRANARIEGRDPDEVCAVEKTGQQKEYEEMKRRQQEEEEYYQEQTRREQMQAQLDQNCSQRVVEKQESQQIMDLKEKIHGLTEQLLEPCSFAEIEQFSKAIMQLNEVIKVLKQIE</sequence>
<gene>
    <name evidence="2" type="ORF">HINF_LOCUS28789</name>
</gene>
<feature type="region of interest" description="Disordered" evidence="1">
    <location>
        <begin position="230"/>
        <end position="251"/>
    </location>
</feature>
<feature type="compositionally biased region" description="Low complexity" evidence="1">
    <location>
        <begin position="94"/>
        <end position="122"/>
    </location>
</feature>
<dbReference type="Pfam" id="PF06677">
    <property type="entry name" value="Auto_anti-p27"/>
    <property type="match status" value="1"/>
</dbReference>
<protein>
    <submittedName>
        <fullName evidence="2">Uncharacterized protein</fullName>
    </submittedName>
</protein>
<feature type="region of interest" description="Disordered" evidence="1">
    <location>
        <begin position="94"/>
        <end position="138"/>
    </location>
</feature>
<name>A0ABP1ISP8_9EUKA</name>
<keyword evidence="3" id="KW-1185">Reference proteome</keyword>